<name>A0A284VKY8_9EURY</name>
<organism evidence="1 2">
    <name type="scientific">Candidatus Methanoperedens nitratireducens</name>
    <dbReference type="NCBI Taxonomy" id="1392998"/>
    <lineage>
        <taxon>Archaea</taxon>
        <taxon>Methanobacteriati</taxon>
        <taxon>Methanobacteriota</taxon>
        <taxon>Stenosarchaea group</taxon>
        <taxon>Methanomicrobia</taxon>
        <taxon>Methanosarcinales</taxon>
        <taxon>ANME-2 cluster</taxon>
        <taxon>Candidatus Methanoperedentaceae</taxon>
        <taxon>Candidatus Methanoperedens</taxon>
    </lineage>
</organism>
<gene>
    <name evidence="1" type="ORF">MNV_1420002</name>
</gene>
<evidence type="ECO:0000313" key="1">
    <source>
        <dbReference type="EMBL" id="SNQ59940.1"/>
    </source>
</evidence>
<accession>A0A284VKY8</accession>
<dbReference type="EMBL" id="FZMP01000049">
    <property type="protein sequence ID" value="SNQ59940.1"/>
    <property type="molecule type" value="Genomic_DNA"/>
</dbReference>
<protein>
    <submittedName>
        <fullName evidence="1">Uncharacterized protein</fullName>
    </submittedName>
</protein>
<proteinExistence type="predicted"/>
<dbReference type="AlphaFoldDB" id="A0A284VKY8"/>
<sequence>MKVQLLCNLIYCRGHGIELGTPKITTRIMKLYIGLYLNDVTKESIADLIENRNSVSYRFFIENPKFPSF</sequence>
<reference evidence="2" key="1">
    <citation type="submission" date="2017-06" db="EMBL/GenBank/DDBJ databases">
        <authorList>
            <person name="Cremers G."/>
        </authorList>
    </citation>
    <scope>NUCLEOTIDE SEQUENCE [LARGE SCALE GENOMIC DNA]</scope>
</reference>
<keyword evidence="2" id="KW-1185">Reference proteome</keyword>
<evidence type="ECO:0000313" key="2">
    <source>
        <dbReference type="Proteomes" id="UP000218615"/>
    </source>
</evidence>
<dbReference type="Proteomes" id="UP000218615">
    <property type="component" value="Unassembled WGS sequence"/>
</dbReference>